<evidence type="ECO:0008006" key="3">
    <source>
        <dbReference type="Google" id="ProtNLM"/>
    </source>
</evidence>
<reference evidence="1 2" key="1">
    <citation type="journal article" date="2014" name="PLoS Genet.">
        <title>Phylogenetically driven sequencing of extremely halophilic archaea reveals strategies for static and dynamic osmo-response.</title>
        <authorList>
            <person name="Becker E.A."/>
            <person name="Seitzer P.M."/>
            <person name="Tritt A."/>
            <person name="Larsen D."/>
            <person name="Krusor M."/>
            <person name="Yao A.I."/>
            <person name="Wu D."/>
            <person name="Madern D."/>
            <person name="Eisen J.A."/>
            <person name="Darling A.E."/>
            <person name="Facciotti M.T."/>
        </authorList>
    </citation>
    <scope>NUCLEOTIDE SEQUENCE [LARGE SCALE GENOMIC DNA]</scope>
    <source>
        <strain evidence="1 2">2-9-1</strain>
    </source>
</reference>
<dbReference type="EMBL" id="AOIU01000036">
    <property type="protein sequence ID" value="ELZ22393.1"/>
    <property type="molecule type" value="Genomic_DNA"/>
</dbReference>
<proteinExistence type="predicted"/>
<dbReference type="RefSeq" id="WP_006885229.1">
    <property type="nucleotide sequence ID" value="NZ_AOIU01000036.1"/>
</dbReference>
<comment type="caution">
    <text evidence="1">The sequence shown here is derived from an EMBL/GenBank/DDBJ whole genome shotgun (WGS) entry which is preliminary data.</text>
</comment>
<dbReference type="OrthoDB" id="289425at2157"/>
<evidence type="ECO:0000313" key="1">
    <source>
        <dbReference type="EMBL" id="ELZ22393.1"/>
    </source>
</evidence>
<keyword evidence="2" id="KW-1185">Reference proteome</keyword>
<evidence type="ECO:0000313" key="2">
    <source>
        <dbReference type="Proteomes" id="UP000011626"/>
    </source>
</evidence>
<dbReference type="AlphaFoldDB" id="M0CIC7"/>
<sequence length="138" mass="15823">MSQRRYPNERQGAFAERYVAESYGLAHVPNEADWYDCVHPRGTKYEVKSTHETLASGAAGRFRLWEDQHRSLTAAEGAEGQTAWYAFVLFDESDDVVEVVRRKPSTVTEIVGGEWNDAGHAQRNGRQHKVSWYEVIHR</sequence>
<name>M0CIC7_9EURY</name>
<dbReference type="InterPro" id="IPR058715">
    <property type="entry name" value="PDDEXK_nuclease-rel"/>
</dbReference>
<organism evidence="1 2">
    <name type="scientific">Halosimplex carlsbadense 2-9-1</name>
    <dbReference type="NCBI Taxonomy" id="797114"/>
    <lineage>
        <taxon>Archaea</taxon>
        <taxon>Methanobacteriati</taxon>
        <taxon>Methanobacteriota</taxon>
        <taxon>Stenosarchaea group</taxon>
        <taxon>Halobacteria</taxon>
        <taxon>Halobacteriales</taxon>
        <taxon>Haloarculaceae</taxon>
        <taxon>Halosimplex</taxon>
    </lineage>
</organism>
<accession>M0CIC7</accession>
<dbReference type="Pfam" id="PF25941">
    <property type="entry name" value="PDDEXK_16"/>
    <property type="match status" value="1"/>
</dbReference>
<dbReference type="STRING" id="797114.C475_17813"/>
<gene>
    <name evidence="1" type="ORF">C475_17813</name>
</gene>
<dbReference type="Proteomes" id="UP000011626">
    <property type="component" value="Unassembled WGS sequence"/>
</dbReference>
<protein>
    <recommendedName>
        <fullName evidence="3">Protein NO VEIN C-terminal domain-containing protein</fullName>
    </recommendedName>
</protein>